<dbReference type="PANTHER" id="PTHR43133:SF8">
    <property type="entry name" value="RNA POLYMERASE SIGMA FACTOR HI_1459-RELATED"/>
    <property type="match status" value="1"/>
</dbReference>
<gene>
    <name evidence="7" type="ORF">KTC_37970</name>
</gene>
<evidence type="ECO:0000313" key="7">
    <source>
        <dbReference type="EMBL" id="BBH89046.1"/>
    </source>
</evidence>
<evidence type="ECO:0000256" key="4">
    <source>
        <dbReference type="ARBA" id="ARBA00023163"/>
    </source>
</evidence>
<dbReference type="Gene3D" id="1.10.1740.10">
    <property type="match status" value="1"/>
</dbReference>
<evidence type="ECO:0000256" key="3">
    <source>
        <dbReference type="ARBA" id="ARBA00023125"/>
    </source>
</evidence>
<dbReference type="Pfam" id="PF04542">
    <property type="entry name" value="Sigma70_r2"/>
    <property type="match status" value="1"/>
</dbReference>
<comment type="similarity">
    <text evidence="5">Belongs to the sigma-70 factor family. ECF subfamily.</text>
</comment>
<dbReference type="GO" id="GO:0003677">
    <property type="term" value="F:DNA binding"/>
    <property type="evidence" value="ECO:0007669"/>
    <property type="project" value="UniProtKB-KW"/>
</dbReference>
<evidence type="ECO:0000256" key="2">
    <source>
        <dbReference type="ARBA" id="ARBA00023082"/>
    </source>
</evidence>
<feature type="domain" description="RNA polymerase sigma-70 region 2" evidence="6">
    <location>
        <begin position="13"/>
        <end position="59"/>
    </location>
</feature>
<dbReference type="PANTHER" id="PTHR43133">
    <property type="entry name" value="RNA POLYMERASE ECF-TYPE SIGMA FACTO"/>
    <property type="match status" value="1"/>
</dbReference>
<dbReference type="GO" id="GO:0006352">
    <property type="term" value="P:DNA-templated transcription initiation"/>
    <property type="evidence" value="ECO:0007669"/>
    <property type="project" value="InterPro"/>
</dbReference>
<evidence type="ECO:0000256" key="5">
    <source>
        <dbReference type="RuleBase" id="RU000716"/>
    </source>
</evidence>
<dbReference type="PROSITE" id="PS01063">
    <property type="entry name" value="SIGMA70_ECF"/>
    <property type="match status" value="1"/>
</dbReference>
<name>A0A455SMU4_9CHLR</name>
<proteinExistence type="inferred from homology"/>
<reference evidence="7" key="1">
    <citation type="submission" date="2018-12" db="EMBL/GenBank/DDBJ databases">
        <title>Novel natural products biosynthetic potential of the class Ktedonobacteria.</title>
        <authorList>
            <person name="Zheng Y."/>
            <person name="Saitou A."/>
            <person name="Wang C.M."/>
            <person name="Toyoda A."/>
            <person name="Minakuchi Y."/>
            <person name="Sekiguchi Y."/>
            <person name="Ueda K."/>
            <person name="Takano H."/>
            <person name="Sakai Y."/>
            <person name="Yokota A."/>
            <person name="Yabe S."/>
        </authorList>
    </citation>
    <scope>NUCLEOTIDE SEQUENCE</scope>
    <source>
        <strain evidence="7">COM3</strain>
    </source>
</reference>
<accession>A0A455SMU4</accession>
<dbReference type="InterPro" id="IPR000838">
    <property type="entry name" value="RNA_pol_sigma70_ECF_CS"/>
</dbReference>
<keyword evidence="3 5" id="KW-0238">DNA-binding</keyword>
<evidence type="ECO:0000256" key="1">
    <source>
        <dbReference type="ARBA" id="ARBA00023015"/>
    </source>
</evidence>
<dbReference type="InterPro" id="IPR013325">
    <property type="entry name" value="RNA_pol_sigma_r2"/>
</dbReference>
<protein>
    <recommendedName>
        <fullName evidence="5">RNA polymerase sigma factor</fullName>
    </recommendedName>
</protein>
<evidence type="ECO:0000259" key="6">
    <source>
        <dbReference type="Pfam" id="PF04542"/>
    </source>
</evidence>
<dbReference type="GO" id="GO:0016987">
    <property type="term" value="F:sigma factor activity"/>
    <property type="evidence" value="ECO:0007669"/>
    <property type="project" value="UniProtKB-KW"/>
</dbReference>
<sequence>MLRQTRAFGIIDEQAEDVVQETLIAAWKGLHQLRDPERFEAWLSGICRNLCLQYVRRQKANSSTIYLGPLLRKRALILRRIFFNRTGSAC</sequence>
<dbReference type="EMBL" id="AP019376">
    <property type="protein sequence ID" value="BBH89046.1"/>
    <property type="molecule type" value="Genomic_DNA"/>
</dbReference>
<keyword evidence="4 5" id="KW-0804">Transcription</keyword>
<dbReference type="InterPro" id="IPR007627">
    <property type="entry name" value="RNA_pol_sigma70_r2"/>
</dbReference>
<keyword evidence="1 5" id="KW-0805">Transcription regulation</keyword>
<keyword evidence="2 5" id="KW-0731">Sigma factor</keyword>
<dbReference type="SUPFAM" id="SSF88946">
    <property type="entry name" value="Sigma2 domain of RNA polymerase sigma factors"/>
    <property type="match status" value="1"/>
</dbReference>
<dbReference type="InterPro" id="IPR039425">
    <property type="entry name" value="RNA_pol_sigma-70-like"/>
</dbReference>
<dbReference type="AlphaFoldDB" id="A0A455SMU4"/>
<organism evidence="7">
    <name type="scientific">Thermosporothrix sp. COM3</name>
    <dbReference type="NCBI Taxonomy" id="2490863"/>
    <lineage>
        <taxon>Bacteria</taxon>
        <taxon>Bacillati</taxon>
        <taxon>Chloroflexota</taxon>
        <taxon>Ktedonobacteria</taxon>
        <taxon>Ktedonobacterales</taxon>
        <taxon>Thermosporotrichaceae</taxon>
        <taxon>Thermosporothrix</taxon>
    </lineage>
</organism>